<feature type="transmembrane region" description="Helical" evidence="1">
    <location>
        <begin position="12"/>
        <end position="35"/>
    </location>
</feature>
<keyword evidence="1" id="KW-0472">Membrane</keyword>
<keyword evidence="1" id="KW-1133">Transmembrane helix</keyword>
<keyword evidence="1" id="KW-0812">Transmembrane</keyword>
<evidence type="ECO:0000313" key="3">
    <source>
        <dbReference type="Proteomes" id="UP000607559"/>
    </source>
</evidence>
<dbReference type="RefSeq" id="WP_188937111.1">
    <property type="nucleotide sequence ID" value="NZ_BMJC01000006.1"/>
</dbReference>
<feature type="transmembrane region" description="Helical" evidence="1">
    <location>
        <begin position="101"/>
        <end position="119"/>
    </location>
</feature>
<reference evidence="2" key="2">
    <citation type="submission" date="2020-09" db="EMBL/GenBank/DDBJ databases">
        <authorList>
            <person name="Sun Q."/>
            <person name="Zhou Y."/>
        </authorList>
    </citation>
    <scope>NUCLEOTIDE SEQUENCE</scope>
    <source>
        <strain evidence="2">CGMCC 1.15448</strain>
    </source>
</reference>
<dbReference type="AlphaFoldDB" id="A0A8J2UHZ1"/>
<evidence type="ECO:0000256" key="1">
    <source>
        <dbReference type="SAM" id="Phobius"/>
    </source>
</evidence>
<feature type="transmembrane region" description="Helical" evidence="1">
    <location>
        <begin position="178"/>
        <end position="208"/>
    </location>
</feature>
<organism evidence="2 3">
    <name type="scientific">Puia dinghuensis</name>
    <dbReference type="NCBI Taxonomy" id="1792502"/>
    <lineage>
        <taxon>Bacteria</taxon>
        <taxon>Pseudomonadati</taxon>
        <taxon>Bacteroidota</taxon>
        <taxon>Chitinophagia</taxon>
        <taxon>Chitinophagales</taxon>
        <taxon>Chitinophagaceae</taxon>
        <taxon>Puia</taxon>
    </lineage>
</organism>
<dbReference type="Proteomes" id="UP000607559">
    <property type="component" value="Unassembled WGS sequence"/>
</dbReference>
<evidence type="ECO:0000313" key="2">
    <source>
        <dbReference type="EMBL" id="GGB20764.1"/>
    </source>
</evidence>
<protein>
    <submittedName>
        <fullName evidence="2">Uncharacterized protein</fullName>
    </submittedName>
</protein>
<keyword evidence="3" id="KW-1185">Reference proteome</keyword>
<feature type="transmembrane region" description="Helical" evidence="1">
    <location>
        <begin position="374"/>
        <end position="391"/>
    </location>
</feature>
<feature type="transmembrane region" description="Helical" evidence="1">
    <location>
        <begin position="271"/>
        <end position="299"/>
    </location>
</feature>
<reference evidence="2" key="1">
    <citation type="journal article" date="2014" name="Int. J. Syst. Evol. Microbiol.">
        <title>Complete genome sequence of Corynebacterium casei LMG S-19264T (=DSM 44701T), isolated from a smear-ripened cheese.</title>
        <authorList>
            <consortium name="US DOE Joint Genome Institute (JGI-PGF)"/>
            <person name="Walter F."/>
            <person name="Albersmeier A."/>
            <person name="Kalinowski J."/>
            <person name="Ruckert C."/>
        </authorList>
    </citation>
    <scope>NUCLEOTIDE SEQUENCE</scope>
    <source>
        <strain evidence="2">CGMCC 1.15448</strain>
    </source>
</reference>
<feature type="transmembrane region" description="Helical" evidence="1">
    <location>
        <begin position="125"/>
        <end position="143"/>
    </location>
</feature>
<gene>
    <name evidence="2" type="ORF">GCM10011511_50650</name>
</gene>
<comment type="caution">
    <text evidence="2">The sequence shown here is derived from an EMBL/GenBank/DDBJ whole genome shotgun (WGS) entry which is preliminary data.</text>
</comment>
<feature type="transmembrane region" description="Helical" evidence="1">
    <location>
        <begin position="311"/>
        <end position="331"/>
    </location>
</feature>
<name>A0A8J2UHZ1_9BACT</name>
<dbReference type="EMBL" id="BMJC01000006">
    <property type="protein sequence ID" value="GGB20764.1"/>
    <property type="molecule type" value="Genomic_DNA"/>
</dbReference>
<feature type="transmembrane region" description="Helical" evidence="1">
    <location>
        <begin position="346"/>
        <end position="367"/>
    </location>
</feature>
<feature type="transmembrane region" description="Helical" evidence="1">
    <location>
        <begin position="150"/>
        <end position="172"/>
    </location>
</feature>
<accession>A0A8J2UHZ1</accession>
<feature type="transmembrane region" description="Helical" evidence="1">
    <location>
        <begin position="228"/>
        <end position="251"/>
    </location>
</feature>
<sequence length="528" mass="60260">MSIPKPLTVKQRTAIGIVFVVLLGIAFFQCFRTTFDLFWAFDVDFDRDMSYVQATLDGAYGKDPSYLHEYLWYNPLLFLIETGLVKLTGLPVNVVLVRAGAYLNLLGPICFFWMCLRLFDYKIALAALLSFLFLASGNIYLVLGATYMPWLYPFAFMLFAFFLDILLCYQAFTTQKISWFALLGLAVGITFLGHAAPAVIIVLMMISLQTSALITAIKQKQPVLVKKYIAQGLVAFLCFCLAAAPILYYVIGKYHLHIINREPSEYTEGLFFINNLWGLLKANFSFGFLIAIVGAIVFYRSFPRGLIRRIILNWWIISTSLYFYATLVAGLDHRYGIHLPAMVPAFHYFIYMKAVQSVFFGFGLVFLTQPIRKYFLPLVVLIAVAWFPLYAKREDFTQGRQKSIAKQESRDKVEVYNYILHNLDPNTVILCENDASLFPVMATGRKMVSNAYTFSNPYVDFDRRQADRITMLFCIKTGQQQPLRQLLSTYQVSYVLLSADALKEMTPEAPLPGRPVLRNNSFTLFALK</sequence>
<proteinExistence type="predicted"/>